<evidence type="ECO:0000313" key="12">
    <source>
        <dbReference type="Proteomes" id="UP000886611"/>
    </source>
</evidence>
<evidence type="ECO:0000256" key="3">
    <source>
        <dbReference type="ARBA" id="ARBA00022692"/>
    </source>
</evidence>
<sequence>MQEYLNIRYLSTSETIDSMTVPLAVNFDNIIDYFIVAFHVLLATCTVLVAGAVVVAIIGSKSLRTENRFIFMLSTSISDTLSGFGLYYGGLFDVKESYPQRNGTYFVLPTLLGVNFITILTAQIDRYVAVSYPFFYARQVTLRAVIVICIFIWTFNYLTVLLMNVVPWQVAAVYNAVNTLGVQILAVIIMLGLNIKLYRIVCYQLKREPASPETDGKRASLLLIIAVTMFFLAFWTPEFINVSLCGLTSYGYRFKNSATDPFVVLIRMNPLSTPSLYIIGSVALRKAILKFLRRDACCAAKR</sequence>
<keyword evidence="12" id="KW-1185">Reference proteome</keyword>
<evidence type="ECO:0000256" key="7">
    <source>
        <dbReference type="ARBA" id="ARBA00023170"/>
    </source>
</evidence>
<feature type="non-terminal residue" evidence="11">
    <location>
        <position position="302"/>
    </location>
</feature>
<dbReference type="InterPro" id="IPR017452">
    <property type="entry name" value="GPCR_Rhodpsn_7TM"/>
</dbReference>
<feature type="transmembrane region" description="Helical" evidence="9">
    <location>
        <begin position="33"/>
        <end position="58"/>
    </location>
</feature>
<keyword evidence="5" id="KW-0297">G-protein coupled receptor</keyword>
<keyword evidence="6 9" id="KW-0472">Membrane</keyword>
<dbReference type="GO" id="GO:0004930">
    <property type="term" value="F:G protein-coupled receptor activity"/>
    <property type="evidence" value="ECO:0007669"/>
    <property type="project" value="UniProtKB-KW"/>
</dbReference>
<organism evidence="11 12">
    <name type="scientific">Polypterus senegalus</name>
    <name type="common">Senegal bichir</name>
    <dbReference type="NCBI Taxonomy" id="55291"/>
    <lineage>
        <taxon>Eukaryota</taxon>
        <taxon>Metazoa</taxon>
        <taxon>Chordata</taxon>
        <taxon>Craniata</taxon>
        <taxon>Vertebrata</taxon>
        <taxon>Euteleostomi</taxon>
        <taxon>Actinopterygii</taxon>
        <taxon>Polypteriformes</taxon>
        <taxon>Polypteridae</taxon>
        <taxon>Polypterus</taxon>
    </lineage>
</organism>
<dbReference type="Proteomes" id="UP000886611">
    <property type="component" value="Unassembled WGS sequence"/>
</dbReference>
<dbReference type="InterPro" id="IPR000276">
    <property type="entry name" value="GPCR_Rhodpsn"/>
</dbReference>
<dbReference type="PROSITE" id="PS50262">
    <property type="entry name" value="G_PROTEIN_RECEP_F1_2"/>
    <property type="match status" value="1"/>
</dbReference>
<dbReference type="AlphaFoldDB" id="A0A8X8BUZ6"/>
<protein>
    <submittedName>
        <fullName evidence="11">GP183 protein</fullName>
    </submittedName>
</protein>
<evidence type="ECO:0000313" key="11">
    <source>
        <dbReference type="EMBL" id="KAG2471448.1"/>
    </source>
</evidence>
<evidence type="ECO:0000256" key="9">
    <source>
        <dbReference type="SAM" id="Phobius"/>
    </source>
</evidence>
<feature type="transmembrane region" description="Helical" evidence="9">
    <location>
        <begin position="180"/>
        <end position="198"/>
    </location>
</feature>
<dbReference type="Gene3D" id="1.20.1070.10">
    <property type="entry name" value="Rhodopsin 7-helix transmembrane proteins"/>
    <property type="match status" value="1"/>
</dbReference>
<evidence type="ECO:0000256" key="1">
    <source>
        <dbReference type="ARBA" id="ARBA00004651"/>
    </source>
</evidence>
<gene>
    <name evidence="11" type="primary">Gpr183_1</name>
    <name evidence="11" type="ORF">GTO96_0005414</name>
</gene>
<comment type="subcellular location">
    <subcellularLocation>
        <location evidence="1">Cell membrane</location>
        <topology evidence="1">Multi-pass membrane protein</topology>
    </subcellularLocation>
</comment>
<feature type="transmembrane region" description="Helical" evidence="9">
    <location>
        <begin position="145"/>
        <end position="168"/>
    </location>
</feature>
<keyword evidence="7" id="KW-0675">Receptor</keyword>
<feature type="transmembrane region" description="Helical" evidence="9">
    <location>
        <begin position="70"/>
        <end position="91"/>
    </location>
</feature>
<evidence type="ECO:0000256" key="4">
    <source>
        <dbReference type="ARBA" id="ARBA00022989"/>
    </source>
</evidence>
<evidence type="ECO:0000256" key="8">
    <source>
        <dbReference type="ARBA" id="ARBA00023224"/>
    </source>
</evidence>
<feature type="domain" description="G-protein coupled receptors family 1 profile" evidence="10">
    <location>
        <begin position="50"/>
        <end position="277"/>
    </location>
</feature>
<dbReference type="Pfam" id="PF00001">
    <property type="entry name" value="7tm_1"/>
    <property type="match status" value="1"/>
</dbReference>
<accession>A0A8X8BUZ6</accession>
<name>A0A8X8BUZ6_POLSE</name>
<comment type="caution">
    <text evidence="11">The sequence shown here is derived from an EMBL/GenBank/DDBJ whole genome shotgun (WGS) entry which is preliminary data.</text>
</comment>
<proteinExistence type="predicted"/>
<feature type="non-terminal residue" evidence="11">
    <location>
        <position position="1"/>
    </location>
</feature>
<feature type="transmembrane region" description="Helical" evidence="9">
    <location>
        <begin position="103"/>
        <end position="124"/>
    </location>
</feature>
<dbReference type="SUPFAM" id="SSF81321">
    <property type="entry name" value="Family A G protein-coupled receptor-like"/>
    <property type="match status" value="1"/>
</dbReference>
<evidence type="ECO:0000256" key="5">
    <source>
        <dbReference type="ARBA" id="ARBA00023040"/>
    </source>
</evidence>
<evidence type="ECO:0000256" key="6">
    <source>
        <dbReference type="ARBA" id="ARBA00023136"/>
    </source>
</evidence>
<reference evidence="11 12" key="1">
    <citation type="journal article" date="2021" name="Cell">
        <title>Tracing the genetic footprints of vertebrate landing in non-teleost ray-finned fishes.</title>
        <authorList>
            <person name="Bi X."/>
            <person name="Wang K."/>
            <person name="Yang L."/>
            <person name="Pan H."/>
            <person name="Jiang H."/>
            <person name="Wei Q."/>
            <person name="Fang M."/>
            <person name="Yu H."/>
            <person name="Zhu C."/>
            <person name="Cai Y."/>
            <person name="He Y."/>
            <person name="Gan X."/>
            <person name="Zeng H."/>
            <person name="Yu D."/>
            <person name="Zhu Y."/>
            <person name="Jiang H."/>
            <person name="Qiu Q."/>
            <person name="Yang H."/>
            <person name="Zhang Y.E."/>
            <person name="Wang W."/>
            <person name="Zhu M."/>
            <person name="He S."/>
            <person name="Zhang G."/>
        </authorList>
    </citation>
    <scope>NUCLEOTIDE SEQUENCE [LARGE SCALE GENOMIC DNA]</scope>
    <source>
        <strain evidence="11">Bchr_013</strain>
    </source>
</reference>
<feature type="transmembrane region" description="Helical" evidence="9">
    <location>
        <begin position="262"/>
        <end position="284"/>
    </location>
</feature>
<evidence type="ECO:0000256" key="2">
    <source>
        <dbReference type="ARBA" id="ARBA00022475"/>
    </source>
</evidence>
<dbReference type="GO" id="GO:0005886">
    <property type="term" value="C:plasma membrane"/>
    <property type="evidence" value="ECO:0007669"/>
    <property type="project" value="UniProtKB-SubCell"/>
</dbReference>
<dbReference type="CDD" id="cd00637">
    <property type="entry name" value="7tm_classA_rhodopsin-like"/>
    <property type="match status" value="1"/>
</dbReference>
<dbReference type="EMBL" id="JAATIS010000094">
    <property type="protein sequence ID" value="KAG2471448.1"/>
    <property type="molecule type" value="Genomic_DNA"/>
</dbReference>
<keyword evidence="4 9" id="KW-1133">Transmembrane helix</keyword>
<keyword evidence="3 9" id="KW-0812">Transmembrane</keyword>
<keyword evidence="8" id="KW-0807">Transducer</keyword>
<dbReference type="PANTHER" id="PTHR22750">
    <property type="entry name" value="G-PROTEIN COUPLED RECEPTOR"/>
    <property type="match status" value="1"/>
</dbReference>
<keyword evidence="2" id="KW-1003">Cell membrane</keyword>
<feature type="transmembrane region" description="Helical" evidence="9">
    <location>
        <begin position="219"/>
        <end position="242"/>
    </location>
</feature>
<evidence type="ECO:0000259" key="10">
    <source>
        <dbReference type="PROSITE" id="PS50262"/>
    </source>
</evidence>